<dbReference type="RefSeq" id="WP_340285670.1">
    <property type="nucleotide sequence ID" value="NZ_JBBJUP010000001.1"/>
</dbReference>
<dbReference type="Gene3D" id="2.60.40.2880">
    <property type="entry name" value="MmpS1-5, C-terminal soluble domain"/>
    <property type="match status" value="1"/>
</dbReference>
<keyword evidence="6 8" id="KW-0472">Membrane</keyword>
<feature type="transmembrane region" description="Helical" evidence="8">
    <location>
        <begin position="53"/>
        <end position="73"/>
    </location>
</feature>
<evidence type="ECO:0000313" key="9">
    <source>
        <dbReference type="EMBL" id="MEJ8277603.1"/>
    </source>
</evidence>
<gene>
    <name evidence="9" type="ORF">WJX68_01555</name>
</gene>
<feature type="compositionally biased region" description="Low complexity" evidence="7">
    <location>
        <begin position="94"/>
        <end position="105"/>
    </location>
</feature>
<comment type="subcellular location">
    <subcellularLocation>
        <location evidence="1">Cell membrane</location>
    </subcellularLocation>
</comment>
<evidence type="ECO:0000313" key="10">
    <source>
        <dbReference type="Proteomes" id="UP001364211"/>
    </source>
</evidence>
<feature type="region of interest" description="Disordered" evidence="7">
    <location>
        <begin position="1"/>
        <end position="49"/>
    </location>
</feature>
<name>A0ABU8T0W5_9PSEU</name>
<comment type="caution">
    <text evidence="9">The sequence shown here is derived from an EMBL/GenBank/DDBJ whole genome shotgun (WGS) entry which is preliminary data.</text>
</comment>
<proteinExistence type="inferred from homology"/>
<dbReference type="InterPro" id="IPR008693">
    <property type="entry name" value="MmpS"/>
</dbReference>
<keyword evidence="5 8" id="KW-1133">Transmembrane helix</keyword>
<keyword evidence="4 8" id="KW-0812">Transmembrane</keyword>
<feature type="compositionally biased region" description="Low complexity" evidence="7">
    <location>
        <begin position="115"/>
        <end position="128"/>
    </location>
</feature>
<protein>
    <submittedName>
        <fullName evidence="9">MmpS family transport accessory protein</fullName>
    </submittedName>
</protein>
<dbReference type="InterPro" id="IPR038468">
    <property type="entry name" value="MmpS_C"/>
</dbReference>
<reference evidence="9 10" key="1">
    <citation type="submission" date="2024-03" db="EMBL/GenBank/DDBJ databases">
        <title>Draft genome sequence of Pseudonocardia sp. DW16-2.</title>
        <authorList>
            <person name="Duangmal K."/>
        </authorList>
    </citation>
    <scope>NUCLEOTIDE SEQUENCE [LARGE SCALE GENOMIC DNA]</scope>
    <source>
        <strain evidence="9 10">DW16-2</strain>
    </source>
</reference>
<feature type="compositionally biased region" description="Low complexity" evidence="7">
    <location>
        <begin position="11"/>
        <end position="41"/>
    </location>
</feature>
<evidence type="ECO:0000256" key="7">
    <source>
        <dbReference type="SAM" id="MobiDB-lite"/>
    </source>
</evidence>
<evidence type="ECO:0000256" key="6">
    <source>
        <dbReference type="ARBA" id="ARBA00023136"/>
    </source>
</evidence>
<evidence type="ECO:0000256" key="3">
    <source>
        <dbReference type="ARBA" id="ARBA00022475"/>
    </source>
</evidence>
<organism evidence="9 10">
    <name type="scientific">Pseudonocardia spirodelae</name>
    <dbReference type="NCBI Taxonomy" id="3133431"/>
    <lineage>
        <taxon>Bacteria</taxon>
        <taxon>Bacillati</taxon>
        <taxon>Actinomycetota</taxon>
        <taxon>Actinomycetes</taxon>
        <taxon>Pseudonocardiales</taxon>
        <taxon>Pseudonocardiaceae</taxon>
        <taxon>Pseudonocardia</taxon>
    </lineage>
</organism>
<evidence type="ECO:0000256" key="1">
    <source>
        <dbReference type="ARBA" id="ARBA00004236"/>
    </source>
</evidence>
<dbReference type="Pfam" id="PF05423">
    <property type="entry name" value="Mycobact_memb"/>
    <property type="match status" value="1"/>
</dbReference>
<dbReference type="Proteomes" id="UP001364211">
    <property type="component" value="Unassembled WGS sequence"/>
</dbReference>
<keyword evidence="10" id="KW-1185">Reference proteome</keyword>
<evidence type="ECO:0000256" key="8">
    <source>
        <dbReference type="SAM" id="Phobius"/>
    </source>
</evidence>
<dbReference type="EMBL" id="JBBJUP010000001">
    <property type="protein sequence ID" value="MEJ8277603.1"/>
    <property type="molecule type" value="Genomic_DNA"/>
</dbReference>
<accession>A0ABU8T0W5</accession>
<evidence type="ECO:0000256" key="2">
    <source>
        <dbReference type="ARBA" id="ARBA00007531"/>
    </source>
</evidence>
<comment type="similarity">
    <text evidence="2">Belongs to the MmpS family.</text>
</comment>
<evidence type="ECO:0000256" key="5">
    <source>
        <dbReference type="ARBA" id="ARBA00022989"/>
    </source>
</evidence>
<feature type="region of interest" description="Disordered" evidence="7">
    <location>
        <begin position="94"/>
        <end position="128"/>
    </location>
</feature>
<keyword evidence="3" id="KW-1003">Cell membrane</keyword>
<evidence type="ECO:0000256" key="4">
    <source>
        <dbReference type="ARBA" id="ARBA00022692"/>
    </source>
</evidence>
<sequence>MGDDDRSGIEARWAAMRADARATAPGGARTADPAALADPAAPGHPQPSRVRRWARAAVALTAVAAAAFAAGWVTGIGGVEVLTSSVAAHRDVAAPPATRPAVPVGGPAPTPAPTTAPTTAPASDPAPAGGYHPAHYVYEVTANHPVALSYLDAQGEHTEVASTVAPWRLEVPTGRWGRDAEPQLIVRSTSGRGDAQVSCRVTDPTGRVVATDDTAEADAIAWCWVF</sequence>